<dbReference type="InterPro" id="IPR000182">
    <property type="entry name" value="GNAT_dom"/>
</dbReference>
<feature type="domain" description="N-acetyltransferase" evidence="1">
    <location>
        <begin position="1"/>
        <end position="169"/>
    </location>
</feature>
<gene>
    <name evidence="2" type="ORF">ORQ98_25705</name>
</gene>
<proteinExistence type="predicted"/>
<dbReference type="Gene3D" id="3.40.630.30">
    <property type="match status" value="1"/>
</dbReference>
<dbReference type="Proteomes" id="UP001528823">
    <property type="component" value="Unassembled WGS sequence"/>
</dbReference>
<dbReference type="InterPro" id="IPR052742">
    <property type="entry name" value="Mito_N-acetyltransferase"/>
</dbReference>
<dbReference type="SUPFAM" id="SSF55729">
    <property type="entry name" value="Acyl-CoA N-acyltransferases (Nat)"/>
    <property type="match status" value="1"/>
</dbReference>
<dbReference type="PANTHER" id="PTHR43138">
    <property type="entry name" value="ACETYLTRANSFERASE, GNAT FAMILY"/>
    <property type="match status" value="1"/>
</dbReference>
<dbReference type="GO" id="GO:0016746">
    <property type="term" value="F:acyltransferase activity"/>
    <property type="evidence" value="ECO:0007669"/>
    <property type="project" value="UniProtKB-KW"/>
</dbReference>
<evidence type="ECO:0000313" key="2">
    <source>
        <dbReference type="EMBL" id="MDE1465367.1"/>
    </source>
</evidence>
<organism evidence="2 3">
    <name type="scientific">Spartinivicinus poritis</name>
    <dbReference type="NCBI Taxonomy" id="2994640"/>
    <lineage>
        <taxon>Bacteria</taxon>
        <taxon>Pseudomonadati</taxon>
        <taxon>Pseudomonadota</taxon>
        <taxon>Gammaproteobacteria</taxon>
        <taxon>Oceanospirillales</taxon>
        <taxon>Zooshikellaceae</taxon>
        <taxon>Spartinivicinus</taxon>
    </lineage>
</organism>
<sequence>MSQQDFDEFWPTFEQVVTDQETYAFEPTMSKQQAYELWCLQPLETHVAVESKATTVVVNDLEKAETVLGSYYLKPNAAGPSSHICNCGYIVIPQARGKGIAKQLCTHSQERAVALGFKAMQFNSVVSTNKCAVTLWKKLGFSIIGTIPKGYHHKKLGFVDTYVMYKWLE</sequence>
<dbReference type="EC" id="2.3.1.-" evidence="2"/>
<comment type="caution">
    <text evidence="2">The sequence shown here is derived from an EMBL/GenBank/DDBJ whole genome shotgun (WGS) entry which is preliminary data.</text>
</comment>
<dbReference type="InterPro" id="IPR016181">
    <property type="entry name" value="Acyl_CoA_acyltransferase"/>
</dbReference>
<evidence type="ECO:0000313" key="3">
    <source>
        <dbReference type="Proteomes" id="UP001528823"/>
    </source>
</evidence>
<dbReference type="CDD" id="cd04301">
    <property type="entry name" value="NAT_SF"/>
    <property type="match status" value="1"/>
</dbReference>
<dbReference type="EMBL" id="JAPMOU010000060">
    <property type="protein sequence ID" value="MDE1465367.1"/>
    <property type="molecule type" value="Genomic_DNA"/>
</dbReference>
<keyword evidence="2" id="KW-0012">Acyltransferase</keyword>
<dbReference type="Pfam" id="PF00583">
    <property type="entry name" value="Acetyltransf_1"/>
    <property type="match status" value="1"/>
</dbReference>
<dbReference type="PROSITE" id="PS51186">
    <property type="entry name" value="GNAT"/>
    <property type="match status" value="1"/>
</dbReference>
<name>A0ABT5UG58_9GAMM</name>
<evidence type="ECO:0000259" key="1">
    <source>
        <dbReference type="PROSITE" id="PS51186"/>
    </source>
</evidence>
<reference evidence="2 3" key="1">
    <citation type="submission" date="2022-11" db="EMBL/GenBank/DDBJ databases">
        <title>Spartinivicinus poritis sp. nov., isolated from scleractinian coral Porites lutea.</title>
        <authorList>
            <person name="Zhang G."/>
            <person name="Cai L."/>
            <person name="Wei Q."/>
        </authorList>
    </citation>
    <scope>NUCLEOTIDE SEQUENCE [LARGE SCALE GENOMIC DNA]</scope>
    <source>
        <strain evidence="2 3">A2-2</strain>
    </source>
</reference>
<keyword evidence="3" id="KW-1185">Reference proteome</keyword>
<keyword evidence="2" id="KW-0808">Transferase</keyword>
<protein>
    <submittedName>
        <fullName evidence="2">GNAT family N-acetyltransferase</fullName>
        <ecNumber evidence="2">2.3.1.-</ecNumber>
    </submittedName>
</protein>
<accession>A0ABT5UG58</accession>
<dbReference type="PANTHER" id="PTHR43138:SF1">
    <property type="entry name" value="N-ACETYLTRANSFERASE ACA1"/>
    <property type="match status" value="1"/>
</dbReference>